<feature type="transmembrane region" description="Helical" evidence="10">
    <location>
        <begin position="77"/>
        <end position="97"/>
    </location>
</feature>
<organism evidence="12 13">
    <name type="scientific">Psychroflexus halocasei</name>
    <dbReference type="NCBI Taxonomy" id="908615"/>
    <lineage>
        <taxon>Bacteria</taxon>
        <taxon>Pseudomonadati</taxon>
        <taxon>Bacteroidota</taxon>
        <taxon>Flavobacteriia</taxon>
        <taxon>Flavobacteriales</taxon>
        <taxon>Flavobacteriaceae</taxon>
        <taxon>Psychroflexus</taxon>
    </lineage>
</organism>
<keyword evidence="3" id="KW-0997">Cell inner membrane</keyword>
<dbReference type="Pfam" id="PF00924">
    <property type="entry name" value="MS_channel_2nd"/>
    <property type="match status" value="1"/>
</dbReference>
<dbReference type="GO" id="GO:0008381">
    <property type="term" value="F:mechanosensitive monoatomic ion channel activity"/>
    <property type="evidence" value="ECO:0007669"/>
    <property type="project" value="InterPro"/>
</dbReference>
<evidence type="ECO:0000256" key="9">
    <source>
        <dbReference type="ARBA" id="ARBA00093659"/>
    </source>
</evidence>
<feature type="domain" description="Mechanosensitive ion channel MscS" evidence="11">
    <location>
        <begin position="193"/>
        <end position="261"/>
    </location>
</feature>
<accession>A0A1H3ZFB4</accession>
<feature type="transmembrane region" description="Helical" evidence="10">
    <location>
        <begin position="27"/>
        <end position="45"/>
    </location>
</feature>
<dbReference type="GO" id="GO:0005886">
    <property type="term" value="C:plasma membrane"/>
    <property type="evidence" value="ECO:0007669"/>
    <property type="project" value="UniProtKB-SubCell"/>
</dbReference>
<evidence type="ECO:0000256" key="8">
    <source>
        <dbReference type="ARBA" id="ARBA00093630"/>
    </source>
</evidence>
<dbReference type="SUPFAM" id="SSF50182">
    <property type="entry name" value="Sm-like ribonucleoproteins"/>
    <property type="match status" value="1"/>
</dbReference>
<sequence length="426" mass="48789">MNKANSDRIVYNFLVDNFHLNDLMAKYLNVAISFIFLLLFGFILFKTLRYIAKKTLHQIAVRSKTQFDDYLIKNKTFLNLSNLITLNVISVLLPMIFVDFPQYLGFSQGLFDILIIILVVMVIRSVLLTIKDFLMTLNAFKDKPIQSYIQVFMIVIWLISGTIIFSIITGKPLLEFLTALGAFSAVLLLVFKDTILGFVASIQVSVNDTVRIGDWITMDKYGADGDVFEINLSSVKVRNFDKTITTIPTYYLISDSFKNWRGMSSSGGRRIKRSLIIKSNSVKLLTDNDIEELKKIDLISDYITERQSEIKLYNKENQIDKSILLNGRNLTNFGVFRIYVDNYLSQNPDINKEMTTMTRQLAPTSEGIPLEIYAFSQDKVWANYERIIADIFDHLLAATSYFDLEIFEKPSGSDLSRLLNQTDEPA</sequence>
<keyword evidence="4 10" id="KW-0812">Transmembrane</keyword>
<name>A0A1H3ZFB4_9FLAO</name>
<gene>
    <name evidence="12" type="ORF">SAMN05421540_10460</name>
</gene>
<dbReference type="InterPro" id="IPR030192">
    <property type="entry name" value="YbdG"/>
</dbReference>
<keyword evidence="6" id="KW-0346">Stress response</keyword>
<evidence type="ECO:0000256" key="4">
    <source>
        <dbReference type="ARBA" id="ARBA00022692"/>
    </source>
</evidence>
<proteinExistence type="predicted"/>
<keyword evidence="2" id="KW-1003">Cell membrane</keyword>
<evidence type="ECO:0000313" key="13">
    <source>
        <dbReference type="Proteomes" id="UP000198820"/>
    </source>
</evidence>
<feature type="transmembrane region" description="Helical" evidence="10">
    <location>
        <begin position="174"/>
        <end position="191"/>
    </location>
</feature>
<evidence type="ECO:0000256" key="6">
    <source>
        <dbReference type="ARBA" id="ARBA00023016"/>
    </source>
</evidence>
<dbReference type="Proteomes" id="UP000198820">
    <property type="component" value="Unassembled WGS sequence"/>
</dbReference>
<dbReference type="PANTHER" id="PTHR30414:SF0">
    <property type="entry name" value="MINICONDUCTANCE MECHANOSENSITIVE CHANNEL YBDG"/>
    <property type="match status" value="1"/>
</dbReference>
<keyword evidence="13" id="KW-1185">Reference proteome</keyword>
<dbReference type="Gene3D" id="2.30.30.60">
    <property type="match status" value="1"/>
</dbReference>
<dbReference type="RefSeq" id="WP_093241366.1">
    <property type="nucleotide sequence ID" value="NZ_FNQF01000004.1"/>
</dbReference>
<dbReference type="FunFam" id="2.30.30.60:FF:000002">
    <property type="entry name" value="Mechanosensitive ion channel family protein"/>
    <property type="match status" value="1"/>
</dbReference>
<evidence type="ECO:0000313" key="12">
    <source>
        <dbReference type="EMBL" id="SEA22370.1"/>
    </source>
</evidence>
<dbReference type="InterPro" id="IPR006685">
    <property type="entry name" value="MscS_channel_2nd"/>
</dbReference>
<feature type="transmembrane region" description="Helical" evidence="10">
    <location>
        <begin position="148"/>
        <end position="168"/>
    </location>
</feature>
<dbReference type="STRING" id="908615.SAMN05421540_10460"/>
<evidence type="ECO:0000256" key="1">
    <source>
        <dbReference type="ARBA" id="ARBA00004429"/>
    </source>
</evidence>
<keyword evidence="7 10" id="KW-0472">Membrane</keyword>
<protein>
    <recommendedName>
        <fullName evidence="8">Mechanosensing system component YbdG</fullName>
    </recommendedName>
    <alternativeName>
        <fullName evidence="9">Mechanosensitive channel homolog YbdG</fullName>
    </alternativeName>
</protein>
<dbReference type="InterPro" id="IPR010920">
    <property type="entry name" value="LSM_dom_sf"/>
</dbReference>
<keyword evidence="5 10" id="KW-1133">Transmembrane helix</keyword>
<evidence type="ECO:0000259" key="11">
    <source>
        <dbReference type="Pfam" id="PF00924"/>
    </source>
</evidence>
<evidence type="ECO:0000256" key="2">
    <source>
        <dbReference type="ARBA" id="ARBA00022475"/>
    </source>
</evidence>
<comment type="subcellular location">
    <subcellularLocation>
        <location evidence="1">Cell inner membrane</location>
        <topology evidence="1">Multi-pass membrane protein</topology>
    </subcellularLocation>
</comment>
<feature type="transmembrane region" description="Helical" evidence="10">
    <location>
        <begin position="109"/>
        <end position="127"/>
    </location>
</feature>
<evidence type="ECO:0000256" key="3">
    <source>
        <dbReference type="ARBA" id="ARBA00022519"/>
    </source>
</evidence>
<evidence type="ECO:0000256" key="7">
    <source>
        <dbReference type="ARBA" id="ARBA00023136"/>
    </source>
</evidence>
<dbReference type="InterPro" id="IPR023408">
    <property type="entry name" value="MscS_beta-dom_sf"/>
</dbReference>
<dbReference type="PANTHER" id="PTHR30414">
    <property type="entry name" value="MINICONDUCTANCE MECHANOSENSITIVE CHANNEL YBDG"/>
    <property type="match status" value="1"/>
</dbReference>
<evidence type="ECO:0000256" key="10">
    <source>
        <dbReference type="SAM" id="Phobius"/>
    </source>
</evidence>
<dbReference type="AlphaFoldDB" id="A0A1H3ZFB4"/>
<evidence type="ECO:0000256" key="5">
    <source>
        <dbReference type="ARBA" id="ARBA00022989"/>
    </source>
</evidence>
<dbReference type="GO" id="GO:0071470">
    <property type="term" value="P:cellular response to osmotic stress"/>
    <property type="evidence" value="ECO:0007669"/>
    <property type="project" value="InterPro"/>
</dbReference>
<dbReference type="EMBL" id="FNQF01000004">
    <property type="protein sequence ID" value="SEA22370.1"/>
    <property type="molecule type" value="Genomic_DNA"/>
</dbReference>
<reference evidence="12 13" key="1">
    <citation type="submission" date="2016-10" db="EMBL/GenBank/DDBJ databases">
        <authorList>
            <person name="de Groot N.N."/>
        </authorList>
    </citation>
    <scope>NUCLEOTIDE SEQUENCE [LARGE SCALE GENOMIC DNA]</scope>
    <source>
        <strain evidence="12 13">DSM 23581</strain>
    </source>
</reference>